<name>B8F9R8_DESAL</name>
<organism evidence="1 2">
    <name type="scientific">Desulfatibacillum aliphaticivorans</name>
    <dbReference type="NCBI Taxonomy" id="218208"/>
    <lineage>
        <taxon>Bacteria</taxon>
        <taxon>Pseudomonadati</taxon>
        <taxon>Thermodesulfobacteriota</taxon>
        <taxon>Desulfobacteria</taxon>
        <taxon>Desulfobacterales</taxon>
        <taxon>Desulfatibacillaceae</taxon>
        <taxon>Desulfatibacillum</taxon>
    </lineage>
</organism>
<keyword evidence="2" id="KW-1185">Reference proteome</keyword>
<dbReference type="Proteomes" id="UP000000739">
    <property type="component" value="Chromosome"/>
</dbReference>
<sequence>MPDQWPEEDLAVGHRIHKHTFLKGWRCLKITRVDYEADLIRVFVKKTL</sequence>
<dbReference type="RefSeq" id="WP_012610449.1">
    <property type="nucleotide sequence ID" value="NC_011768.1"/>
</dbReference>
<evidence type="ECO:0000313" key="1">
    <source>
        <dbReference type="EMBL" id="ACL03014.1"/>
    </source>
</evidence>
<dbReference type="KEGG" id="dal:Dalk_1311"/>
<dbReference type="AlphaFoldDB" id="B8F9R8"/>
<proteinExistence type="predicted"/>
<dbReference type="EMBL" id="CP001322">
    <property type="protein sequence ID" value="ACL03014.1"/>
    <property type="molecule type" value="Genomic_DNA"/>
</dbReference>
<dbReference type="HOGENOM" id="CLU_3151975_0_0_7"/>
<protein>
    <submittedName>
        <fullName evidence="1">Uncharacterized protein</fullName>
    </submittedName>
</protein>
<gene>
    <name evidence="1" type="ordered locus">Dalk_1311</name>
</gene>
<evidence type="ECO:0000313" key="2">
    <source>
        <dbReference type="Proteomes" id="UP000000739"/>
    </source>
</evidence>
<accession>B8F9R8</accession>
<reference evidence="1 2" key="1">
    <citation type="journal article" date="2012" name="Environ. Microbiol.">
        <title>The genome sequence of Desulfatibacillum alkenivorans AK-01: a blueprint for anaerobic alkane oxidation.</title>
        <authorList>
            <person name="Callaghan A.V."/>
            <person name="Morris B.E."/>
            <person name="Pereira I.A."/>
            <person name="McInerney M.J."/>
            <person name="Austin R.N."/>
            <person name="Groves J.T."/>
            <person name="Kukor J.J."/>
            <person name="Suflita J.M."/>
            <person name="Young L.Y."/>
            <person name="Zylstra G.J."/>
            <person name="Wawrik B."/>
        </authorList>
    </citation>
    <scope>NUCLEOTIDE SEQUENCE [LARGE SCALE GENOMIC DNA]</scope>
    <source>
        <strain evidence="1 2">AK-01</strain>
    </source>
</reference>